<sequence length="175" mass="19632">MLLFPIALMALQDTPPADIDWDKEFGVEERVRDPETGELPVDPYEQSNDNAGARQFSGSQMADHFGGQDGIRRIAVRTVELSRADSRIAEIFVAHDMVRLERTLFEQFCFILNAGCDYTGRDMAAAHAGMGVTRRDLNALVENLQQAMREEDVPFAAQNRFLAKLAPMSKDVVER</sequence>
<feature type="compositionally biased region" description="Polar residues" evidence="5">
    <location>
        <begin position="45"/>
        <end position="59"/>
    </location>
</feature>
<feature type="region of interest" description="Disordered" evidence="5">
    <location>
        <begin position="34"/>
        <end position="59"/>
    </location>
</feature>
<dbReference type="RefSeq" id="WP_305933143.1">
    <property type="nucleotide sequence ID" value="NZ_JAVAIM010000001.1"/>
</dbReference>
<dbReference type="Pfam" id="PF01152">
    <property type="entry name" value="Bac_globin"/>
    <property type="match status" value="1"/>
</dbReference>
<name>A0ABT9HRW4_9SPHN</name>
<comment type="caution">
    <text evidence="6">The sequence shown here is derived from an EMBL/GenBank/DDBJ whole genome shotgun (WGS) entry which is preliminary data.</text>
</comment>
<organism evidence="6 7">
    <name type="scientific">Qipengyuania profundimaris</name>
    <dbReference type="NCBI Taxonomy" id="3067652"/>
    <lineage>
        <taxon>Bacteria</taxon>
        <taxon>Pseudomonadati</taxon>
        <taxon>Pseudomonadota</taxon>
        <taxon>Alphaproteobacteria</taxon>
        <taxon>Sphingomonadales</taxon>
        <taxon>Erythrobacteraceae</taxon>
        <taxon>Qipengyuania</taxon>
    </lineage>
</organism>
<keyword evidence="1" id="KW-0813">Transport</keyword>
<proteinExistence type="predicted"/>
<protein>
    <submittedName>
        <fullName evidence="6">Group 1 truncated hemoglobin</fullName>
    </submittedName>
</protein>
<evidence type="ECO:0000256" key="3">
    <source>
        <dbReference type="ARBA" id="ARBA00022723"/>
    </source>
</evidence>
<dbReference type="EMBL" id="JAVAIM010000001">
    <property type="protein sequence ID" value="MDP4575905.1"/>
    <property type="molecule type" value="Genomic_DNA"/>
</dbReference>
<evidence type="ECO:0000313" key="7">
    <source>
        <dbReference type="Proteomes" id="UP001240639"/>
    </source>
</evidence>
<keyword evidence="4" id="KW-0408">Iron</keyword>
<evidence type="ECO:0000256" key="1">
    <source>
        <dbReference type="ARBA" id="ARBA00022448"/>
    </source>
</evidence>
<evidence type="ECO:0000256" key="2">
    <source>
        <dbReference type="ARBA" id="ARBA00022617"/>
    </source>
</evidence>
<evidence type="ECO:0000256" key="5">
    <source>
        <dbReference type="SAM" id="MobiDB-lite"/>
    </source>
</evidence>
<dbReference type="Proteomes" id="UP001240639">
    <property type="component" value="Unassembled WGS sequence"/>
</dbReference>
<keyword evidence="3" id="KW-0479">Metal-binding</keyword>
<dbReference type="SUPFAM" id="SSF46458">
    <property type="entry name" value="Globin-like"/>
    <property type="match status" value="1"/>
</dbReference>
<gene>
    <name evidence="6" type="ORF">Q9K02_12200</name>
</gene>
<dbReference type="InterPro" id="IPR009050">
    <property type="entry name" value="Globin-like_sf"/>
</dbReference>
<accession>A0ABT9HRW4</accession>
<dbReference type="InterPro" id="IPR012292">
    <property type="entry name" value="Globin/Proto"/>
</dbReference>
<dbReference type="Gene3D" id="1.10.490.10">
    <property type="entry name" value="Globins"/>
    <property type="match status" value="1"/>
</dbReference>
<evidence type="ECO:0000256" key="4">
    <source>
        <dbReference type="ARBA" id="ARBA00023004"/>
    </source>
</evidence>
<evidence type="ECO:0000313" key="6">
    <source>
        <dbReference type="EMBL" id="MDP4575905.1"/>
    </source>
</evidence>
<keyword evidence="7" id="KW-1185">Reference proteome</keyword>
<keyword evidence="2" id="KW-0349">Heme</keyword>
<dbReference type="CDD" id="cd00454">
    <property type="entry name" value="TrHb1_N"/>
    <property type="match status" value="1"/>
</dbReference>
<dbReference type="InterPro" id="IPR001486">
    <property type="entry name" value="Hemoglobin_trunc"/>
</dbReference>
<reference evidence="6 7" key="1">
    <citation type="submission" date="2023-08" db="EMBL/GenBank/DDBJ databases">
        <title>genomic of G39.</title>
        <authorList>
            <person name="Wang Y."/>
        </authorList>
    </citation>
    <scope>NUCLEOTIDE SEQUENCE [LARGE SCALE GENOMIC DNA]</scope>
    <source>
        <strain evidence="6 7">G39</strain>
    </source>
</reference>